<name>A0A369JXM9_HYPMA</name>
<feature type="transmembrane region" description="Helical" evidence="2">
    <location>
        <begin position="59"/>
        <end position="80"/>
    </location>
</feature>
<feature type="region of interest" description="Disordered" evidence="1">
    <location>
        <begin position="246"/>
        <end position="282"/>
    </location>
</feature>
<dbReference type="AlphaFoldDB" id="A0A369JXM9"/>
<evidence type="ECO:0000313" key="4">
    <source>
        <dbReference type="EMBL" id="RDB25297.1"/>
    </source>
</evidence>
<accession>A0A369JXM9</accession>
<feature type="transmembrane region" description="Helical" evidence="2">
    <location>
        <begin position="92"/>
        <end position="109"/>
    </location>
</feature>
<evidence type="ECO:0000313" key="5">
    <source>
        <dbReference type="Proteomes" id="UP000076154"/>
    </source>
</evidence>
<keyword evidence="5" id="KW-1185">Reference proteome</keyword>
<dbReference type="InParanoid" id="A0A369JXM9"/>
<comment type="caution">
    <text evidence="4">The sequence shown here is derived from an EMBL/GenBank/DDBJ whole genome shotgun (WGS) entry which is preliminary data.</text>
</comment>
<dbReference type="PANTHER" id="PTHR28008">
    <property type="entry name" value="DOMAIN PROTEIN, PUTATIVE (AFU_ORTHOLOGUE AFUA_3G10980)-RELATED"/>
    <property type="match status" value="1"/>
</dbReference>
<feature type="chain" id="PRO_5017025819" evidence="3">
    <location>
        <begin position="20"/>
        <end position="282"/>
    </location>
</feature>
<dbReference type="EMBL" id="LUEZ02000041">
    <property type="protein sequence ID" value="RDB25297.1"/>
    <property type="molecule type" value="Genomic_DNA"/>
</dbReference>
<dbReference type="PANTHER" id="PTHR28008:SF1">
    <property type="entry name" value="DOMAIN PROTEIN, PUTATIVE (AFU_ORTHOLOGUE AFUA_3G10980)-RELATED"/>
    <property type="match status" value="1"/>
</dbReference>
<dbReference type="Proteomes" id="UP000076154">
    <property type="component" value="Unassembled WGS sequence"/>
</dbReference>
<keyword evidence="3" id="KW-0732">Signal</keyword>
<keyword evidence="2" id="KW-1133">Transmembrane helix</keyword>
<proteinExistence type="predicted"/>
<feature type="signal peptide" evidence="3">
    <location>
        <begin position="1"/>
        <end position="19"/>
    </location>
</feature>
<keyword evidence="2" id="KW-0472">Membrane</keyword>
<evidence type="ECO:0000256" key="3">
    <source>
        <dbReference type="SAM" id="SignalP"/>
    </source>
</evidence>
<dbReference type="OrthoDB" id="63581at2759"/>
<reference evidence="4" key="1">
    <citation type="submission" date="2018-04" db="EMBL/GenBank/DDBJ databases">
        <title>Whole genome sequencing of Hypsizygus marmoreus.</title>
        <authorList>
            <person name="Choi I.-G."/>
            <person name="Min B."/>
            <person name="Kim J.-G."/>
            <person name="Kim S."/>
            <person name="Oh Y.-L."/>
            <person name="Kong W.-S."/>
            <person name="Park H."/>
            <person name="Jeong J."/>
            <person name="Song E.-S."/>
        </authorList>
    </citation>
    <scope>NUCLEOTIDE SEQUENCE [LARGE SCALE GENOMIC DNA]</scope>
    <source>
        <strain evidence="4">51987-8</strain>
    </source>
</reference>
<keyword evidence="2" id="KW-0812">Transmembrane</keyword>
<evidence type="ECO:0000256" key="2">
    <source>
        <dbReference type="SAM" id="Phobius"/>
    </source>
</evidence>
<protein>
    <submittedName>
        <fullName evidence="4">Uncharacterized protein C11E3.10</fullName>
    </submittedName>
</protein>
<organism evidence="4 5">
    <name type="scientific">Hypsizygus marmoreus</name>
    <name type="common">White beech mushroom</name>
    <name type="synonym">Agaricus marmoreus</name>
    <dbReference type="NCBI Taxonomy" id="39966"/>
    <lineage>
        <taxon>Eukaryota</taxon>
        <taxon>Fungi</taxon>
        <taxon>Dikarya</taxon>
        <taxon>Basidiomycota</taxon>
        <taxon>Agaricomycotina</taxon>
        <taxon>Agaricomycetes</taxon>
        <taxon>Agaricomycetidae</taxon>
        <taxon>Agaricales</taxon>
        <taxon>Tricholomatineae</taxon>
        <taxon>Lyophyllaceae</taxon>
        <taxon>Hypsizygus</taxon>
    </lineage>
</organism>
<feature type="transmembrane region" description="Helical" evidence="2">
    <location>
        <begin position="121"/>
        <end position="141"/>
    </location>
</feature>
<evidence type="ECO:0000256" key="1">
    <source>
        <dbReference type="SAM" id="MobiDB-lite"/>
    </source>
</evidence>
<gene>
    <name evidence="4" type="ORF">Hypma_007666</name>
</gene>
<feature type="transmembrane region" description="Helical" evidence="2">
    <location>
        <begin position="153"/>
        <end position="175"/>
    </location>
</feature>
<sequence length="282" mass="31886">MSTATRYTTLLLLVDIAMASRGSEASLVRNARKSFHRLSKSVMKSHRFRIPNYDMPIRLRLWFLAFTCIIMIILAFLGFTNFSRSLPMNDKLLHFLCFGWATAVFYFIIDVEEDARRIWFWRHSGLIFTAFVCFFCGGILSEVVQSLLPYKEFQAGDVMANLLGSSVGLVIAYHLERHYRHRKEIARLYRPIDTSLSDLEYDDEDDTGTQLLPTHFSIAAVAPKGNGHKSTNLADVWDEREEVFDIGEDSDDDTPTPGPAGSGAPQSYNNGAPVPKIMITDS</sequence>